<keyword evidence="4 7" id="KW-1133">Transmembrane helix</keyword>
<reference evidence="9 10" key="1">
    <citation type="journal article" date="2014" name="Genome Announc.">
        <title>Draft genome sequence of Sclerotinia borealis, a psychrophilic plant pathogenic fungus.</title>
        <authorList>
            <person name="Mardanov A.V."/>
            <person name="Beletsky A.V."/>
            <person name="Kadnikov V.V."/>
            <person name="Ignatov A.N."/>
            <person name="Ravin N.V."/>
        </authorList>
    </citation>
    <scope>NUCLEOTIDE SEQUENCE [LARGE SCALE GENOMIC DNA]</scope>
    <source>
        <strain evidence="10">F-4157</strain>
    </source>
</reference>
<keyword evidence="3 7" id="KW-0812">Transmembrane</keyword>
<gene>
    <name evidence="9" type="ORF">SBOR_1121</name>
</gene>
<dbReference type="HOGENOM" id="CLU_001265_54_5_1"/>
<dbReference type="SUPFAM" id="SSF103473">
    <property type="entry name" value="MFS general substrate transporter"/>
    <property type="match status" value="1"/>
</dbReference>
<dbReference type="InterPro" id="IPR020846">
    <property type="entry name" value="MFS_dom"/>
</dbReference>
<evidence type="ECO:0000259" key="8">
    <source>
        <dbReference type="PROSITE" id="PS50850"/>
    </source>
</evidence>
<proteinExistence type="predicted"/>
<evidence type="ECO:0000313" key="9">
    <source>
        <dbReference type="EMBL" id="ESZ98459.1"/>
    </source>
</evidence>
<comment type="caution">
    <text evidence="9">The sequence shown here is derived from an EMBL/GenBank/DDBJ whole genome shotgun (WGS) entry which is preliminary data.</text>
</comment>
<dbReference type="OrthoDB" id="10262656at2759"/>
<feature type="transmembrane region" description="Helical" evidence="7">
    <location>
        <begin position="185"/>
        <end position="204"/>
    </location>
</feature>
<feature type="transmembrane region" description="Helical" evidence="7">
    <location>
        <begin position="210"/>
        <end position="230"/>
    </location>
</feature>
<dbReference type="GO" id="GO:0022857">
    <property type="term" value="F:transmembrane transporter activity"/>
    <property type="evidence" value="ECO:0007669"/>
    <property type="project" value="InterPro"/>
</dbReference>
<feature type="region of interest" description="Disordered" evidence="6">
    <location>
        <begin position="1"/>
        <end position="82"/>
    </location>
</feature>
<evidence type="ECO:0000256" key="3">
    <source>
        <dbReference type="ARBA" id="ARBA00022692"/>
    </source>
</evidence>
<evidence type="ECO:0000256" key="4">
    <source>
        <dbReference type="ARBA" id="ARBA00022989"/>
    </source>
</evidence>
<keyword evidence="2" id="KW-0813">Transport</keyword>
<dbReference type="GO" id="GO:0016020">
    <property type="term" value="C:membrane"/>
    <property type="evidence" value="ECO:0007669"/>
    <property type="project" value="UniProtKB-SubCell"/>
</dbReference>
<dbReference type="EMBL" id="AYSA01000041">
    <property type="protein sequence ID" value="ESZ98459.1"/>
    <property type="molecule type" value="Genomic_DNA"/>
</dbReference>
<dbReference type="AlphaFoldDB" id="W9CV35"/>
<keyword evidence="10" id="KW-1185">Reference proteome</keyword>
<dbReference type="Pfam" id="PF07690">
    <property type="entry name" value="MFS_1"/>
    <property type="match status" value="1"/>
</dbReference>
<dbReference type="PANTHER" id="PTHR23504">
    <property type="entry name" value="MAJOR FACILITATOR SUPERFAMILY DOMAIN-CONTAINING PROTEIN 10"/>
    <property type="match status" value="1"/>
</dbReference>
<feature type="transmembrane region" description="Helical" evidence="7">
    <location>
        <begin position="452"/>
        <end position="474"/>
    </location>
</feature>
<feature type="transmembrane region" description="Helical" evidence="7">
    <location>
        <begin position="385"/>
        <end position="407"/>
    </location>
</feature>
<dbReference type="PROSITE" id="PS50850">
    <property type="entry name" value="MFS"/>
    <property type="match status" value="1"/>
</dbReference>
<organism evidence="9 10">
    <name type="scientific">Sclerotinia borealis (strain F-4128)</name>
    <dbReference type="NCBI Taxonomy" id="1432307"/>
    <lineage>
        <taxon>Eukaryota</taxon>
        <taxon>Fungi</taxon>
        <taxon>Dikarya</taxon>
        <taxon>Ascomycota</taxon>
        <taxon>Pezizomycotina</taxon>
        <taxon>Leotiomycetes</taxon>
        <taxon>Helotiales</taxon>
        <taxon>Sclerotiniaceae</taxon>
        <taxon>Sclerotinia</taxon>
    </lineage>
</organism>
<dbReference type="InterPro" id="IPR001958">
    <property type="entry name" value="Tet-R_TetA/multi-R_MdtG-like"/>
</dbReference>
<evidence type="ECO:0000256" key="1">
    <source>
        <dbReference type="ARBA" id="ARBA00004141"/>
    </source>
</evidence>
<feature type="transmembrane region" description="Helical" evidence="7">
    <location>
        <begin position="292"/>
        <end position="309"/>
    </location>
</feature>
<dbReference type="InterPro" id="IPR011701">
    <property type="entry name" value="MFS"/>
</dbReference>
<feature type="transmembrane region" description="Helical" evidence="7">
    <location>
        <begin position="486"/>
        <end position="507"/>
    </location>
</feature>
<feature type="transmembrane region" description="Helical" evidence="7">
    <location>
        <begin position="242"/>
        <end position="266"/>
    </location>
</feature>
<dbReference type="Gene3D" id="1.20.1250.20">
    <property type="entry name" value="MFS general substrate transporter like domains"/>
    <property type="match status" value="1"/>
</dbReference>
<evidence type="ECO:0000256" key="5">
    <source>
        <dbReference type="ARBA" id="ARBA00023136"/>
    </source>
</evidence>
<name>W9CV35_SCLBF</name>
<sequence length="642" mass="70593">MSSNNYKNTNDSNIPTNRSRSRIKGPTKEEEPDEGTFIHTSSDNGSSYGTMSQTTTTYSAIRTKQAHRRQPLQRRESAIEEENNEDLQIEIPIAPKPEKEGPVAWSSLPHKRQLAILTCARLSEPLVQTSLRSYLFYQLKSFDTSLPDSVIASQAGIMQGSFALAQLTTAMLWGRFSDRSGRKRVLLIGLSGTAFSCLGFGFAQNFWQAMIFRMIGGALNGNVGVMRTMISEIVREKKYQSRAFLLLPMCANIGTIIGPILGGLLADPAGNYPSIFGGVKWLEKYPYAPPNLLSAVFLASACLAVIFALEETHEMYAHKEDWGIKTGRAIKHFFHRFRKDDSRKLEYTAIPSTVPSLAVQPTPTTPKSPKRVAPRYKTRLPFRQIFTYNVICTLISHALLAFSMGTFNNIWYSFLSTPVYNPSHPSKSLPTDYTPHPPLKFTGGIGLPPRDVGLAMSILGMIGITMQLFLYPLVNTRLGTIRSWRIFLYGFPIAYTLAPFLSLVPSLSSPPSQKTGPRIWISLTCVLLIQTIARTFAGPATTILINNCSPHPSVLGTIHGIGQTASSAARTVGPAIGGYLYGVGLSGGYVGLVFWVLTGMAGVTCLASNFVREGDGHEIWLEGDEEAEEEAKAKNRELGFDV</sequence>
<dbReference type="PANTHER" id="PTHR23504:SF6">
    <property type="entry name" value="MULTIDRUG TRANSPORTER, PUTATIVE (AFU_ORTHOLOGUE AFUA_4G08740)-RELATED"/>
    <property type="match status" value="1"/>
</dbReference>
<keyword evidence="5 7" id="KW-0472">Membrane</keyword>
<protein>
    <recommendedName>
        <fullName evidence="8">Major facilitator superfamily (MFS) profile domain-containing protein</fullName>
    </recommendedName>
</protein>
<dbReference type="Proteomes" id="UP000019487">
    <property type="component" value="Unassembled WGS sequence"/>
</dbReference>
<feature type="domain" description="Major facilitator superfamily (MFS) profile" evidence="8">
    <location>
        <begin position="113"/>
        <end position="616"/>
    </location>
</feature>
<evidence type="ECO:0000313" key="10">
    <source>
        <dbReference type="Proteomes" id="UP000019487"/>
    </source>
</evidence>
<dbReference type="InterPro" id="IPR036259">
    <property type="entry name" value="MFS_trans_sf"/>
</dbReference>
<evidence type="ECO:0000256" key="2">
    <source>
        <dbReference type="ARBA" id="ARBA00022448"/>
    </source>
</evidence>
<dbReference type="PRINTS" id="PR01035">
    <property type="entry name" value="TCRTETA"/>
</dbReference>
<accession>W9CV35</accession>
<feature type="compositionally biased region" description="Polar residues" evidence="6">
    <location>
        <begin position="1"/>
        <end position="18"/>
    </location>
</feature>
<feature type="compositionally biased region" description="Polar residues" evidence="6">
    <location>
        <begin position="38"/>
        <end position="62"/>
    </location>
</feature>
<evidence type="ECO:0000256" key="7">
    <source>
        <dbReference type="SAM" id="Phobius"/>
    </source>
</evidence>
<comment type="subcellular location">
    <subcellularLocation>
        <location evidence="1">Membrane</location>
        <topology evidence="1">Multi-pass membrane protein</topology>
    </subcellularLocation>
</comment>
<dbReference type="CDD" id="cd17330">
    <property type="entry name" value="MFS_SLC46_TetA_like"/>
    <property type="match status" value="1"/>
</dbReference>
<evidence type="ECO:0000256" key="6">
    <source>
        <dbReference type="SAM" id="MobiDB-lite"/>
    </source>
</evidence>